<gene>
    <name evidence="1" type="ORF">HII30_06880</name>
</gene>
<sequence>MSSIQVGTLGVMVCRREGTPPFTDREYLKNLCLASSRLGLRVFVFFPDHIKTGNDGIPESSVTGLIYRQGRWEEDTFPFPDLIYDRCLSKNASESLAVRHALTAAAVSSRILWSRGLPGKQKVYEHLQRNPSLLPHLPHTLTYTGTASLRKALQCFRGELFMKPSSGSHGSHTLYVNTTGEKPWVQGRKRDNSMFRLILHDKDLFPWIQRFTGQRTFLIQPFLQLTCKDGSPFDIRVLVQKNETGRWNITGSALRKGSPDGLTSNLHGGGSAVPVLPFLQSQFGLPVSAEITDLIEHLSAQIPPLLENGFGRLGELGIDFGVDRMGKVWLLEVNSKPGRQAFTHTRDIPAAKLSVMNPLRYARYLLLRQLRRVIS</sequence>
<organism evidence="1 2">
    <name type="scientific">Paenibacillus lemnae</name>
    <dbReference type="NCBI Taxonomy" id="1330551"/>
    <lineage>
        <taxon>Bacteria</taxon>
        <taxon>Bacillati</taxon>
        <taxon>Bacillota</taxon>
        <taxon>Bacilli</taxon>
        <taxon>Bacillales</taxon>
        <taxon>Paenibacillaceae</taxon>
        <taxon>Paenibacillus</taxon>
    </lineage>
</organism>
<evidence type="ECO:0000313" key="2">
    <source>
        <dbReference type="Proteomes" id="UP000565468"/>
    </source>
</evidence>
<evidence type="ECO:0000313" key="1">
    <source>
        <dbReference type="EMBL" id="NMO95509.1"/>
    </source>
</evidence>
<proteinExistence type="predicted"/>
<dbReference type="Proteomes" id="UP000565468">
    <property type="component" value="Unassembled WGS sequence"/>
</dbReference>
<dbReference type="Pfam" id="PF14398">
    <property type="entry name" value="ATPgrasp_YheCD"/>
    <property type="match status" value="1"/>
</dbReference>
<keyword evidence="2" id="KW-1185">Reference proteome</keyword>
<dbReference type="AlphaFoldDB" id="A0A848M5H6"/>
<comment type="caution">
    <text evidence="1">The sequence shown here is derived from an EMBL/GenBank/DDBJ whole genome shotgun (WGS) entry which is preliminary data.</text>
</comment>
<protein>
    <submittedName>
        <fullName evidence="1">YheC/YheD family protein</fullName>
    </submittedName>
</protein>
<dbReference type="RefSeq" id="WP_169504284.1">
    <property type="nucleotide sequence ID" value="NZ_JABBPN010000004.1"/>
</dbReference>
<name>A0A848M5H6_PAELE</name>
<dbReference type="EMBL" id="JABBPN010000004">
    <property type="protein sequence ID" value="NMO95509.1"/>
    <property type="molecule type" value="Genomic_DNA"/>
</dbReference>
<dbReference type="InterPro" id="IPR026838">
    <property type="entry name" value="YheC/D"/>
</dbReference>
<dbReference type="SUPFAM" id="SSF56059">
    <property type="entry name" value="Glutathione synthetase ATP-binding domain-like"/>
    <property type="match status" value="1"/>
</dbReference>
<reference evidence="1 2" key="1">
    <citation type="submission" date="2020-04" db="EMBL/GenBank/DDBJ databases">
        <title>Paenibacillus algicola sp. nov., a novel marine bacterium producing alginate lyase.</title>
        <authorList>
            <person name="Huang H."/>
        </authorList>
    </citation>
    <scope>NUCLEOTIDE SEQUENCE [LARGE SCALE GENOMIC DNA]</scope>
    <source>
        <strain evidence="1 2">L7-75</strain>
    </source>
</reference>
<dbReference type="Gene3D" id="3.30.470.20">
    <property type="entry name" value="ATP-grasp fold, B domain"/>
    <property type="match status" value="1"/>
</dbReference>
<accession>A0A848M5H6</accession>